<comment type="caution">
    <text evidence="7">The sequence shown here is derived from an EMBL/GenBank/DDBJ whole genome shotgun (WGS) entry which is preliminary data.</text>
</comment>
<dbReference type="SUPFAM" id="SSF56112">
    <property type="entry name" value="Protein kinase-like (PK-like)"/>
    <property type="match status" value="1"/>
</dbReference>
<proteinExistence type="predicted"/>
<keyword evidence="4" id="KW-0418">Kinase</keyword>
<dbReference type="InterPro" id="IPR011009">
    <property type="entry name" value="Kinase-like_dom_sf"/>
</dbReference>
<keyword evidence="8" id="KW-1185">Reference proteome</keyword>
<name>A0AAD7SCS5_9TELE</name>
<dbReference type="Proteomes" id="UP001221898">
    <property type="component" value="Unassembled WGS sequence"/>
</dbReference>
<protein>
    <recommendedName>
        <fullName evidence="6">AGC-kinase C-terminal domain-containing protein</fullName>
    </recommendedName>
</protein>
<dbReference type="GO" id="GO:0004674">
    <property type="term" value="F:protein serine/threonine kinase activity"/>
    <property type="evidence" value="ECO:0007669"/>
    <property type="project" value="UniProtKB-KW"/>
</dbReference>
<dbReference type="Gene3D" id="3.30.200.20">
    <property type="entry name" value="Phosphorylase Kinase, domain 1"/>
    <property type="match status" value="1"/>
</dbReference>
<dbReference type="PROSITE" id="PS51285">
    <property type="entry name" value="AGC_KINASE_CTER"/>
    <property type="match status" value="1"/>
</dbReference>
<dbReference type="AlphaFoldDB" id="A0AAD7SCS5"/>
<feature type="domain" description="AGC-kinase C-terminal" evidence="6">
    <location>
        <begin position="159"/>
        <end position="239"/>
    </location>
</feature>
<keyword evidence="5" id="KW-0067">ATP-binding</keyword>
<keyword evidence="2" id="KW-0808">Transferase</keyword>
<evidence type="ECO:0000256" key="2">
    <source>
        <dbReference type="ARBA" id="ARBA00022679"/>
    </source>
</evidence>
<evidence type="ECO:0000313" key="8">
    <source>
        <dbReference type="Proteomes" id="UP001221898"/>
    </source>
</evidence>
<accession>A0AAD7SCS5</accession>
<keyword evidence="1" id="KW-0723">Serine/threonine-protein kinase</keyword>
<evidence type="ECO:0000259" key="6">
    <source>
        <dbReference type="PROSITE" id="PS51285"/>
    </source>
</evidence>
<evidence type="ECO:0000256" key="1">
    <source>
        <dbReference type="ARBA" id="ARBA00022527"/>
    </source>
</evidence>
<evidence type="ECO:0000256" key="3">
    <source>
        <dbReference type="ARBA" id="ARBA00022741"/>
    </source>
</evidence>
<dbReference type="Gene3D" id="1.10.510.10">
    <property type="entry name" value="Transferase(Phosphotransferase) domain 1"/>
    <property type="match status" value="1"/>
</dbReference>
<dbReference type="GO" id="GO:0005524">
    <property type="term" value="F:ATP binding"/>
    <property type="evidence" value="ECO:0007669"/>
    <property type="project" value="UniProtKB-KW"/>
</dbReference>
<organism evidence="7 8">
    <name type="scientific">Aldrovandia affinis</name>
    <dbReference type="NCBI Taxonomy" id="143900"/>
    <lineage>
        <taxon>Eukaryota</taxon>
        <taxon>Metazoa</taxon>
        <taxon>Chordata</taxon>
        <taxon>Craniata</taxon>
        <taxon>Vertebrata</taxon>
        <taxon>Euteleostomi</taxon>
        <taxon>Actinopterygii</taxon>
        <taxon>Neopterygii</taxon>
        <taxon>Teleostei</taxon>
        <taxon>Notacanthiformes</taxon>
        <taxon>Halosauridae</taxon>
        <taxon>Aldrovandia</taxon>
    </lineage>
</organism>
<dbReference type="EMBL" id="JAINUG010000080">
    <property type="protein sequence ID" value="KAJ8399983.1"/>
    <property type="molecule type" value="Genomic_DNA"/>
</dbReference>
<dbReference type="PANTHER" id="PTHR24351">
    <property type="entry name" value="RIBOSOMAL PROTEIN S6 KINASE"/>
    <property type="match status" value="1"/>
</dbReference>
<keyword evidence="3" id="KW-0547">Nucleotide-binding</keyword>
<evidence type="ECO:0000256" key="5">
    <source>
        <dbReference type="ARBA" id="ARBA00022840"/>
    </source>
</evidence>
<sequence length="239" mass="27345">MAVSGALHIIVDQEVTVKQQNKARCTIEDFTCISVLGRGIIQRREMFAIKAINKRDTVDCEIVERLMCEQRIMEMATNAPHPFFINMFSSFQTELHACFVMEYAAWGDLLTHSKGESFAEPRPLVTIEHNKRLLCRGPQLRLGAGERDAQEVREQLFFREIDWSALLARKIQPPFVPTIQGHGDVEYGCSKTCGSAQNKRTAQEEEKEERLRHAAKQRNAARRRALEILQGKAKKMKKC</sequence>
<reference evidence="7" key="1">
    <citation type="journal article" date="2023" name="Science">
        <title>Genome structures resolve the early diversification of teleost fishes.</title>
        <authorList>
            <person name="Parey E."/>
            <person name="Louis A."/>
            <person name="Montfort J."/>
            <person name="Bouchez O."/>
            <person name="Roques C."/>
            <person name="Iampietro C."/>
            <person name="Lluch J."/>
            <person name="Castinel A."/>
            <person name="Donnadieu C."/>
            <person name="Desvignes T."/>
            <person name="Floi Bucao C."/>
            <person name="Jouanno E."/>
            <person name="Wen M."/>
            <person name="Mejri S."/>
            <person name="Dirks R."/>
            <person name="Jansen H."/>
            <person name="Henkel C."/>
            <person name="Chen W.J."/>
            <person name="Zahm M."/>
            <person name="Cabau C."/>
            <person name="Klopp C."/>
            <person name="Thompson A.W."/>
            <person name="Robinson-Rechavi M."/>
            <person name="Braasch I."/>
            <person name="Lecointre G."/>
            <person name="Bobe J."/>
            <person name="Postlethwait J.H."/>
            <person name="Berthelot C."/>
            <person name="Roest Crollius H."/>
            <person name="Guiguen Y."/>
        </authorList>
    </citation>
    <scope>NUCLEOTIDE SEQUENCE</scope>
    <source>
        <strain evidence="7">NC1722</strain>
    </source>
</reference>
<gene>
    <name evidence="7" type="ORF">AAFF_G00407130</name>
</gene>
<evidence type="ECO:0000313" key="7">
    <source>
        <dbReference type="EMBL" id="KAJ8399983.1"/>
    </source>
</evidence>
<dbReference type="InterPro" id="IPR000961">
    <property type="entry name" value="AGC-kinase_C"/>
</dbReference>
<evidence type="ECO:0000256" key="4">
    <source>
        <dbReference type="ARBA" id="ARBA00022777"/>
    </source>
</evidence>